<dbReference type="GO" id="GO:0005737">
    <property type="term" value="C:cytoplasm"/>
    <property type="evidence" value="ECO:0007669"/>
    <property type="project" value="TreeGrafter"/>
</dbReference>
<dbReference type="Proteomes" id="UP001212411">
    <property type="component" value="Chromosome 1"/>
</dbReference>
<name>A0AAE9W9Y8_9SCHI</name>
<dbReference type="InterPro" id="IPR036873">
    <property type="entry name" value="Rhodanese-like_dom_sf"/>
</dbReference>
<dbReference type="AlphaFoldDB" id="A0AAE9W9Y8"/>
<organism evidence="2 3">
    <name type="scientific">Schizosaccharomyces osmophilus</name>
    <dbReference type="NCBI Taxonomy" id="2545709"/>
    <lineage>
        <taxon>Eukaryota</taxon>
        <taxon>Fungi</taxon>
        <taxon>Dikarya</taxon>
        <taxon>Ascomycota</taxon>
        <taxon>Taphrinomycotina</taxon>
        <taxon>Schizosaccharomycetes</taxon>
        <taxon>Schizosaccharomycetales</taxon>
        <taxon>Schizosaccharomycetaceae</taxon>
        <taxon>Schizosaccharomyces</taxon>
    </lineage>
</organism>
<evidence type="ECO:0000313" key="2">
    <source>
        <dbReference type="EMBL" id="WBW70703.1"/>
    </source>
</evidence>
<dbReference type="PANTHER" id="PTHR10828:SF38">
    <property type="entry name" value="ARSENICAL-RESISTANCE PROTEIN 2-RELATED"/>
    <property type="match status" value="1"/>
</dbReference>
<feature type="domain" description="Rhodanese" evidence="1">
    <location>
        <begin position="19"/>
        <end position="135"/>
    </location>
</feature>
<proteinExistence type="predicted"/>
<dbReference type="PROSITE" id="PS50206">
    <property type="entry name" value="RHODANESE_3"/>
    <property type="match status" value="1"/>
</dbReference>
<gene>
    <name evidence="2" type="primary">ibp1</name>
    <name evidence="2" type="ORF">SOMG_02314</name>
</gene>
<dbReference type="SUPFAM" id="SSF52821">
    <property type="entry name" value="Rhodanese/Cell cycle control phosphatase"/>
    <property type="match status" value="1"/>
</dbReference>
<dbReference type="Pfam" id="PF00581">
    <property type="entry name" value="Rhodanese"/>
    <property type="match status" value="1"/>
</dbReference>
<dbReference type="GeneID" id="80875795"/>
<dbReference type="GO" id="GO:0005634">
    <property type="term" value="C:nucleus"/>
    <property type="evidence" value="ECO:0007669"/>
    <property type="project" value="TreeGrafter"/>
</dbReference>
<dbReference type="PANTHER" id="PTHR10828">
    <property type="entry name" value="M-PHASE INDUCER PHOSPHATASE DUAL SPECIFICITY PHOSPHATASE CDC25"/>
    <property type="match status" value="1"/>
</dbReference>
<dbReference type="InterPro" id="IPR001763">
    <property type="entry name" value="Rhodanese-like_dom"/>
</dbReference>
<keyword evidence="3" id="KW-1185">Reference proteome</keyword>
<reference evidence="2 3" key="1">
    <citation type="journal article" date="2023" name="G3 (Bethesda)">
        <title>A high-quality reference genome for the fission yeast Schizosaccharomyces osmophilus.</title>
        <authorList>
            <person name="Jia G.S."/>
            <person name="Zhang W.C."/>
            <person name="Liang Y."/>
            <person name="Liu X.H."/>
            <person name="Rhind N."/>
            <person name="Pidoux A."/>
            <person name="Brysch-Herzberg M."/>
            <person name="Du L.L."/>
        </authorList>
    </citation>
    <scope>NUCLEOTIDE SEQUENCE [LARGE SCALE GENOMIC DNA]</scope>
    <source>
        <strain evidence="2 3">CBS 15793</strain>
    </source>
</reference>
<accession>A0AAE9W9Y8</accession>
<dbReference type="SMART" id="SM00450">
    <property type="entry name" value="RHOD"/>
    <property type="match status" value="1"/>
</dbReference>
<dbReference type="KEGG" id="som:SOMG_02314"/>
<evidence type="ECO:0000313" key="3">
    <source>
        <dbReference type="Proteomes" id="UP001212411"/>
    </source>
</evidence>
<evidence type="ECO:0000259" key="1">
    <source>
        <dbReference type="PROSITE" id="PS50206"/>
    </source>
</evidence>
<dbReference type="GO" id="GO:0004725">
    <property type="term" value="F:protein tyrosine phosphatase activity"/>
    <property type="evidence" value="ECO:0007669"/>
    <property type="project" value="TreeGrafter"/>
</dbReference>
<dbReference type="Gene3D" id="3.40.250.10">
    <property type="entry name" value="Rhodanese-like domain"/>
    <property type="match status" value="1"/>
</dbReference>
<protein>
    <submittedName>
        <fullName evidence="2">Cdc25 family phosphatase Ibp1</fullName>
    </submittedName>
</protein>
<sequence>MSSLNYISAESLKDLLAGGQDKISVIDVRDDDFEGGHIPGCINIPSEQFLALVDEYVEQLLQQKDIVVHCTYSQMRGPKAARILYETLRSKAQNLWSKKELSSVEKEESFQKLPSIYILHGGFLAWRSRFGNVPNMIE</sequence>
<dbReference type="EMBL" id="CP115611">
    <property type="protein sequence ID" value="WBW70703.1"/>
    <property type="molecule type" value="Genomic_DNA"/>
</dbReference>
<dbReference type="RefSeq" id="XP_056034946.1">
    <property type="nucleotide sequence ID" value="XM_056181106.1"/>
</dbReference>